<reference evidence="2" key="1">
    <citation type="submission" date="2020-08" db="EMBL/GenBank/DDBJ databases">
        <title>Multicomponent nature underlies the extraordinary mechanical properties of spider dragline silk.</title>
        <authorList>
            <person name="Kono N."/>
            <person name="Nakamura H."/>
            <person name="Mori M."/>
            <person name="Yoshida Y."/>
            <person name="Ohtoshi R."/>
            <person name="Malay A.D."/>
            <person name="Moran D.A.P."/>
            <person name="Tomita M."/>
            <person name="Numata K."/>
            <person name="Arakawa K."/>
        </authorList>
    </citation>
    <scope>NUCLEOTIDE SEQUENCE</scope>
</reference>
<gene>
    <name evidence="2" type="ORF">NPIL_119361</name>
</gene>
<organism evidence="2 3">
    <name type="scientific">Nephila pilipes</name>
    <name type="common">Giant wood spider</name>
    <name type="synonym">Nephila maculata</name>
    <dbReference type="NCBI Taxonomy" id="299642"/>
    <lineage>
        <taxon>Eukaryota</taxon>
        <taxon>Metazoa</taxon>
        <taxon>Ecdysozoa</taxon>
        <taxon>Arthropoda</taxon>
        <taxon>Chelicerata</taxon>
        <taxon>Arachnida</taxon>
        <taxon>Araneae</taxon>
        <taxon>Araneomorphae</taxon>
        <taxon>Entelegynae</taxon>
        <taxon>Araneoidea</taxon>
        <taxon>Nephilidae</taxon>
        <taxon>Nephila</taxon>
    </lineage>
</organism>
<protein>
    <recommendedName>
        <fullName evidence="4">DUF19 domain-containing protein</fullName>
    </recommendedName>
</protein>
<accession>A0A8X6PXG6</accession>
<dbReference type="EMBL" id="BMAW01120313">
    <property type="protein sequence ID" value="GFT88574.1"/>
    <property type="molecule type" value="Genomic_DNA"/>
</dbReference>
<dbReference type="OrthoDB" id="6435700at2759"/>
<evidence type="ECO:0000313" key="2">
    <source>
        <dbReference type="EMBL" id="GFT88574.1"/>
    </source>
</evidence>
<dbReference type="AlphaFoldDB" id="A0A8X6PXG6"/>
<proteinExistence type="predicted"/>
<sequence length="236" mass="27229">MLVFILILLGAKEGLSETNDLCGRSNIEECLPKHNISFPSSEEEINMLCPRVLKHQECLLNYTRNCGEVHIFKIDFTVERQQMAFDIMKEICKMDSVLHSNVSDHIGCLYNVTEYHSSNCSQTFRSRKDNLIQYIFEREGNYDELDEFGQHRLWESFGCLEKTLFLTCYSAQTLEKCGAGAQELVLHLLYGIEFFEQFCPISKREDVNELLNIMKLDADDVRSLEELLAGQSSNNN</sequence>
<keyword evidence="3" id="KW-1185">Reference proteome</keyword>
<feature type="signal peptide" evidence="1">
    <location>
        <begin position="1"/>
        <end position="16"/>
    </location>
</feature>
<feature type="chain" id="PRO_5036458299" description="DUF19 domain-containing protein" evidence="1">
    <location>
        <begin position="17"/>
        <end position="236"/>
    </location>
</feature>
<keyword evidence="1" id="KW-0732">Signal</keyword>
<dbReference type="Proteomes" id="UP000887013">
    <property type="component" value="Unassembled WGS sequence"/>
</dbReference>
<evidence type="ECO:0000313" key="3">
    <source>
        <dbReference type="Proteomes" id="UP000887013"/>
    </source>
</evidence>
<comment type="caution">
    <text evidence="2">The sequence shown here is derived from an EMBL/GenBank/DDBJ whole genome shotgun (WGS) entry which is preliminary data.</text>
</comment>
<name>A0A8X6PXG6_NEPPI</name>
<evidence type="ECO:0000256" key="1">
    <source>
        <dbReference type="SAM" id="SignalP"/>
    </source>
</evidence>
<evidence type="ECO:0008006" key="4">
    <source>
        <dbReference type="Google" id="ProtNLM"/>
    </source>
</evidence>